<reference evidence="4" key="4">
    <citation type="journal article" date="2008" name="Nucleic Acids Res.">
        <title>The rice annotation project database (RAP-DB): 2008 update.</title>
        <authorList>
            <consortium name="The rice annotation project (RAP)"/>
        </authorList>
    </citation>
    <scope>GENOME REANNOTATION</scope>
    <source>
        <strain evidence="4">cv. Nipponbare</strain>
    </source>
</reference>
<reference evidence="3" key="2">
    <citation type="submission" date="2001-05" db="EMBL/GenBank/DDBJ databases">
        <title>Oryza sativa nipponbare(GA3) genomic DNA, chromosome 6, PAC clone:P0642B07.</title>
        <authorList>
            <person name="Sasaki T."/>
            <person name="Matsumoto T."/>
            <person name="Yamamoto K."/>
        </authorList>
    </citation>
    <scope>NUCLEOTIDE SEQUENCE</scope>
</reference>
<evidence type="ECO:0000313" key="4">
    <source>
        <dbReference type="Proteomes" id="UP000000763"/>
    </source>
</evidence>
<evidence type="ECO:0000256" key="1">
    <source>
        <dbReference type="SAM" id="Phobius"/>
    </source>
</evidence>
<evidence type="ECO:0000313" key="2">
    <source>
        <dbReference type="EMBL" id="BAD32830.1"/>
    </source>
</evidence>
<dbReference type="AlphaFoldDB" id="Q69X50"/>
<feature type="transmembrane region" description="Helical" evidence="1">
    <location>
        <begin position="12"/>
        <end position="31"/>
    </location>
</feature>
<name>Q69X50_ORYSJ</name>
<protein>
    <submittedName>
        <fullName evidence="3">Uncharacterized protein</fullName>
    </submittedName>
</protein>
<keyword evidence="1" id="KW-0812">Transmembrane</keyword>
<dbReference type="EMBL" id="AP003623">
    <property type="protein sequence ID" value="BAD32951.1"/>
    <property type="molecule type" value="Genomic_DNA"/>
</dbReference>
<keyword evidence="1" id="KW-0472">Membrane</keyword>
<sequence length="105" mass="11139">MGGSGTPCNGVVAVPMVVEAVIVVVFVFGVSRRWWWGYDVMSAEEKFAAGEVVAALRMVERGMESTTRVVPVAIVTGVVVSVQEPTMARFAAKVLLDVGAHVGFI</sequence>
<proteinExistence type="predicted"/>
<evidence type="ECO:0000313" key="3">
    <source>
        <dbReference type="EMBL" id="BAD32951.1"/>
    </source>
</evidence>
<dbReference type="Proteomes" id="UP000000763">
    <property type="component" value="Chromosome 6"/>
</dbReference>
<keyword evidence="1" id="KW-1133">Transmembrane helix</keyword>
<organism evidence="3 4">
    <name type="scientific">Oryza sativa subsp. japonica</name>
    <name type="common">Rice</name>
    <dbReference type="NCBI Taxonomy" id="39947"/>
    <lineage>
        <taxon>Eukaryota</taxon>
        <taxon>Viridiplantae</taxon>
        <taxon>Streptophyta</taxon>
        <taxon>Embryophyta</taxon>
        <taxon>Tracheophyta</taxon>
        <taxon>Spermatophyta</taxon>
        <taxon>Magnoliopsida</taxon>
        <taxon>Liliopsida</taxon>
        <taxon>Poales</taxon>
        <taxon>Poaceae</taxon>
        <taxon>BOP clade</taxon>
        <taxon>Oryzoideae</taxon>
        <taxon>Oryzeae</taxon>
        <taxon>Oryzinae</taxon>
        <taxon>Oryza</taxon>
        <taxon>Oryza sativa</taxon>
    </lineage>
</organism>
<dbReference type="EMBL" id="AP003612">
    <property type="protein sequence ID" value="BAD32830.1"/>
    <property type="molecule type" value="Genomic_DNA"/>
</dbReference>
<reference evidence="4" key="3">
    <citation type="journal article" date="2005" name="Nature">
        <title>The map-based sequence of the rice genome.</title>
        <authorList>
            <consortium name="International rice genome sequencing project (IRGSP)"/>
            <person name="Matsumoto T."/>
            <person name="Wu J."/>
            <person name="Kanamori H."/>
            <person name="Katayose Y."/>
            <person name="Fujisawa M."/>
            <person name="Namiki N."/>
            <person name="Mizuno H."/>
            <person name="Yamamoto K."/>
            <person name="Antonio B.A."/>
            <person name="Baba T."/>
            <person name="Sakata K."/>
            <person name="Nagamura Y."/>
            <person name="Aoki H."/>
            <person name="Arikawa K."/>
            <person name="Arita K."/>
            <person name="Bito T."/>
            <person name="Chiden Y."/>
            <person name="Fujitsuka N."/>
            <person name="Fukunaka R."/>
            <person name="Hamada M."/>
            <person name="Harada C."/>
            <person name="Hayashi A."/>
            <person name="Hijishita S."/>
            <person name="Honda M."/>
            <person name="Hosokawa S."/>
            <person name="Ichikawa Y."/>
            <person name="Idonuma A."/>
            <person name="Iijima M."/>
            <person name="Ikeda M."/>
            <person name="Ikeno M."/>
            <person name="Ito K."/>
            <person name="Ito S."/>
            <person name="Ito T."/>
            <person name="Ito Y."/>
            <person name="Ito Y."/>
            <person name="Iwabuchi A."/>
            <person name="Kamiya K."/>
            <person name="Karasawa W."/>
            <person name="Kurita K."/>
            <person name="Katagiri S."/>
            <person name="Kikuta A."/>
            <person name="Kobayashi H."/>
            <person name="Kobayashi N."/>
            <person name="Machita K."/>
            <person name="Maehara T."/>
            <person name="Masukawa M."/>
            <person name="Mizubayashi T."/>
            <person name="Mukai Y."/>
            <person name="Nagasaki H."/>
            <person name="Nagata Y."/>
            <person name="Naito S."/>
            <person name="Nakashima M."/>
            <person name="Nakama Y."/>
            <person name="Nakamichi Y."/>
            <person name="Nakamura M."/>
            <person name="Meguro A."/>
            <person name="Negishi M."/>
            <person name="Ohta I."/>
            <person name="Ohta T."/>
            <person name="Okamoto M."/>
            <person name="Ono N."/>
            <person name="Saji S."/>
            <person name="Sakaguchi M."/>
            <person name="Sakai K."/>
            <person name="Shibata M."/>
            <person name="Shimokawa T."/>
            <person name="Song J."/>
            <person name="Takazaki Y."/>
            <person name="Terasawa K."/>
            <person name="Tsugane M."/>
            <person name="Tsuji K."/>
            <person name="Ueda S."/>
            <person name="Waki K."/>
            <person name="Yamagata H."/>
            <person name="Yamamoto M."/>
            <person name="Yamamoto S."/>
            <person name="Yamane H."/>
            <person name="Yoshiki S."/>
            <person name="Yoshihara R."/>
            <person name="Yukawa K."/>
            <person name="Zhong H."/>
            <person name="Yano M."/>
            <person name="Yuan Q."/>
            <person name="Ouyang S."/>
            <person name="Liu J."/>
            <person name="Jones K.M."/>
            <person name="Gansberger K."/>
            <person name="Moffat K."/>
            <person name="Hill J."/>
            <person name="Bera J."/>
            <person name="Fadrosh D."/>
            <person name="Jin S."/>
            <person name="Johri S."/>
            <person name="Kim M."/>
            <person name="Overton L."/>
            <person name="Reardon M."/>
            <person name="Tsitrin T."/>
            <person name="Vuong H."/>
            <person name="Weaver B."/>
            <person name="Ciecko A."/>
            <person name="Tallon L."/>
            <person name="Jackson J."/>
            <person name="Pai G."/>
            <person name="Aken S.V."/>
            <person name="Utterback T."/>
            <person name="Reidmuller S."/>
            <person name="Feldblyum T."/>
            <person name="Hsiao J."/>
            <person name="Zismann V."/>
            <person name="Iobst S."/>
            <person name="de Vazeille A.R."/>
            <person name="Buell C.R."/>
            <person name="Ying K."/>
            <person name="Li Y."/>
            <person name="Lu T."/>
            <person name="Huang Y."/>
            <person name="Zhao Q."/>
            <person name="Feng Q."/>
            <person name="Zhang L."/>
            <person name="Zhu J."/>
            <person name="Weng Q."/>
            <person name="Mu J."/>
            <person name="Lu Y."/>
            <person name="Fan D."/>
            <person name="Liu Y."/>
            <person name="Guan J."/>
            <person name="Zhang Y."/>
            <person name="Yu S."/>
            <person name="Liu X."/>
            <person name="Zhang Y."/>
            <person name="Hong G."/>
            <person name="Han B."/>
            <person name="Choisne N."/>
            <person name="Demange N."/>
            <person name="Orjeda G."/>
            <person name="Samain S."/>
            <person name="Cattolico L."/>
            <person name="Pelletier E."/>
            <person name="Couloux A."/>
            <person name="Segurens B."/>
            <person name="Wincker P."/>
            <person name="D'Hont A."/>
            <person name="Scarpelli C."/>
            <person name="Weissenbach J."/>
            <person name="Salanoubat M."/>
            <person name="Quetier F."/>
            <person name="Yu Y."/>
            <person name="Kim H.R."/>
            <person name="Rambo T."/>
            <person name="Currie J."/>
            <person name="Collura K."/>
            <person name="Luo M."/>
            <person name="Yang T."/>
            <person name="Ammiraju J.S.S."/>
            <person name="Engler F."/>
            <person name="Soderlund C."/>
            <person name="Wing R.A."/>
            <person name="Palmer L.E."/>
            <person name="de la Bastide M."/>
            <person name="Spiegel L."/>
            <person name="Nascimento L."/>
            <person name="Zutavern T."/>
            <person name="O'Shaughnessy A."/>
            <person name="Dike S."/>
            <person name="Dedhia N."/>
            <person name="Preston R."/>
            <person name="Balija V."/>
            <person name="McCombie W.R."/>
            <person name="Chow T."/>
            <person name="Chen H."/>
            <person name="Chung M."/>
            <person name="Chen C."/>
            <person name="Shaw J."/>
            <person name="Wu H."/>
            <person name="Hsiao K."/>
            <person name="Chao Y."/>
            <person name="Chu M."/>
            <person name="Cheng C."/>
            <person name="Hour A."/>
            <person name="Lee P."/>
            <person name="Lin S."/>
            <person name="Lin Y."/>
            <person name="Liou J."/>
            <person name="Liu S."/>
            <person name="Hsing Y."/>
            <person name="Raghuvanshi S."/>
            <person name="Mohanty A."/>
            <person name="Bharti A.K."/>
            <person name="Gaur A."/>
            <person name="Gupta V."/>
            <person name="Kumar D."/>
            <person name="Ravi V."/>
            <person name="Vij S."/>
            <person name="Kapur A."/>
            <person name="Khurana P."/>
            <person name="Khurana P."/>
            <person name="Khurana J.P."/>
            <person name="Tyagi A.K."/>
            <person name="Gaikwad K."/>
            <person name="Singh A."/>
            <person name="Dalal V."/>
            <person name="Srivastava S."/>
            <person name="Dixit A."/>
            <person name="Pal A.K."/>
            <person name="Ghazi I.A."/>
            <person name="Yadav M."/>
            <person name="Pandit A."/>
            <person name="Bhargava A."/>
            <person name="Sureshbabu K."/>
            <person name="Batra K."/>
            <person name="Sharma T.R."/>
            <person name="Mohapatra T."/>
            <person name="Singh N.K."/>
            <person name="Messing J."/>
            <person name="Nelson A.B."/>
            <person name="Fuks G."/>
            <person name="Kavchok S."/>
            <person name="Keizer G."/>
            <person name="Linton E."/>
            <person name="Llaca V."/>
            <person name="Song R."/>
            <person name="Tanyolac B."/>
            <person name="Young S."/>
            <person name="Ho-Il K."/>
            <person name="Hahn J.H."/>
            <person name="Sangsakoo G."/>
            <person name="Vanavichit A."/>
            <person name="de Mattos Luiz.A.T."/>
            <person name="Zimmer P.D."/>
            <person name="Malone G."/>
            <person name="Dellagostin O."/>
            <person name="de Oliveira A.C."/>
            <person name="Bevan M."/>
            <person name="Bancroft I."/>
            <person name="Minx P."/>
            <person name="Cordum H."/>
            <person name="Wilson R."/>
            <person name="Cheng Z."/>
            <person name="Jin W."/>
            <person name="Jiang J."/>
            <person name="Leong S.A."/>
            <person name="Iwama H."/>
            <person name="Gojobori T."/>
            <person name="Itoh T."/>
            <person name="Niimura Y."/>
            <person name="Fujii Y."/>
            <person name="Habara T."/>
            <person name="Sakai H."/>
            <person name="Sato Y."/>
            <person name="Wilson G."/>
            <person name="Kumar K."/>
            <person name="McCouch S."/>
            <person name="Juretic N."/>
            <person name="Hoen D."/>
            <person name="Wright S."/>
            <person name="Bruskiewich R."/>
            <person name="Bureau T."/>
            <person name="Miyao A."/>
            <person name="Hirochika H."/>
            <person name="Nishikawa T."/>
            <person name="Kadowaki K."/>
            <person name="Sugiura M."/>
            <person name="Burr B."/>
            <person name="Sasaki T."/>
        </authorList>
    </citation>
    <scope>NUCLEOTIDE SEQUENCE [LARGE SCALE GENOMIC DNA]</scope>
    <source>
        <strain evidence="4">cv. Nipponbare</strain>
    </source>
</reference>
<reference evidence="2" key="1">
    <citation type="submission" date="2001-05" db="EMBL/GenBank/DDBJ databases">
        <title>Oryza sativa nipponbare(GA3) genomic DNA, chromosome 6, PAC clone:P0457B11.</title>
        <authorList>
            <person name="Sasaki T."/>
            <person name="Matsumoto T."/>
            <person name="Yamamoto K."/>
        </authorList>
    </citation>
    <scope>NUCLEOTIDE SEQUENCE</scope>
</reference>
<gene>
    <name evidence="2" type="ORF">P0457B11.2</name>
    <name evidence="3" type="ORF">P0642B07.66</name>
</gene>
<accession>Q69X50</accession>